<dbReference type="SUPFAM" id="SSF52540">
    <property type="entry name" value="P-loop containing nucleoside triphosphate hydrolases"/>
    <property type="match status" value="1"/>
</dbReference>
<sequence>MNPNMDGPGYAEAMARVPEEDVRGYAAAYENLGVEGCRQYMEEKETAWKKVPLNIGIIGSSGTGKSSFINSMRRLTADDPGGAPVGVVECTTDIVAYAHPA</sequence>
<dbReference type="PROSITE" id="PS51716">
    <property type="entry name" value="G_IRG"/>
    <property type="match status" value="1"/>
</dbReference>
<keyword evidence="2" id="KW-0547">Nucleotide-binding</keyword>
<keyword evidence="7" id="KW-1185">Reference proteome</keyword>
<dbReference type="GO" id="GO:0016787">
    <property type="term" value="F:hydrolase activity"/>
    <property type="evidence" value="ECO:0007669"/>
    <property type="project" value="UniProtKB-KW"/>
</dbReference>
<dbReference type="InterPro" id="IPR007743">
    <property type="entry name" value="Immunity-related_GTPase-like"/>
</dbReference>
<dbReference type="PANTHER" id="PTHR32341:SF10">
    <property type="entry name" value="INTERFERON-INDUCIBLE GTPASE 5"/>
    <property type="match status" value="1"/>
</dbReference>
<dbReference type="InterPro" id="IPR027417">
    <property type="entry name" value="P-loop_NTPase"/>
</dbReference>
<dbReference type="GO" id="GO:0005525">
    <property type="term" value="F:GTP binding"/>
    <property type="evidence" value="ECO:0007669"/>
    <property type="project" value="UniProtKB-KW"/>
</dbReference>
<dbReference type="EMBL" id="MTYJ01000003">
    <property type="protein sequence ID" value="OQV25226.1"/>
    <property type="molecule type" value="Genomic_DNA"/>
</dbReference>
<proteinExistence type="inferred from homology"/>
<evidence type="ECO:0000259" key="5">
    <source>
        <dbReference type="PROSITE" id="PS51716"/>
    </source>
</evidence>
<dbReference type="InterPro" id="IPR051515">
    <property type="entry name" value="IRG"/>
</dbReference>
<evidence type="ECO:0000313" key="6">
    <source>
        <dbReference type="EMBL" id="OQV25226.1"/>
    </source>
</evidence>
<dbReference type="OrthoDB" id="10003175at2759"/>
<evidence type="ECO:0000256" key="3">
    <source>
        <dbReference type="ARBA" id="ARBA00022801"/>
    </source>
</evidence>
<dbReference type="AlphaFoldDB" id="A0A1W0XCK1"/>
<name>A0A1W0XCK1_HYPEX</name>
<comment type="caution">
    <text evidence="6">The sequence shown here is derived from an EMBL/GenBank/DDBJ whole genome shotgun (WGS) entry which is preliminary data.</text>
</comment>
<keyword evidence="3" id="KW-0378">Hydrolase</keyword>
<accession>A0A1W0XCK1</accession>
<dbReference type="Pfam" id="PF05049">
    <property type="entry name" value="IIGP"/>
    <property type="match status" value="1"/>
</dbReference>
<dbReference type="Gene3D" id="3.40.50.300">
    <property type="entry name" value="P-loop containing nucleotide triphosphate hydrolases"/>
    <property type="match status" value="1"/>
</dbReference>
<evidence type="ECO:0000256" key="4">
    <source>
        <dbReference type="ARBA" id="ARBA00023134"/>
    </source>
</evidence>
<evidence type="ECO:0000313" key="7">
    <source>
        <dbReference type="Proteomes" id="UP000192578"/>
    </source>
</evidence>
<dbReference type="GO" id="GO:0016020">
    <property type="term" value="C:membrane"/>
    <property type="evidence" value="ECO:0007669"/>
    <property type="project" value="InterPro"/>
</dbReference>
<reference evidence="7" key="1">
    <citation type="submission" date="2017-01" db="EMBL/GenBank/DDBJ databases">
        <title>Comparative genomics of anhydrobiosis in the tardigrade Hypsibius dujardini.</title>
        <authorList>
            <person name="Yoshida Y."/>
            <person name="Koutsovoulos G."/>
            <person name="Laetsch D."/>
            <person name="Stevens L."/>
            <person name="Kumar S."/>
            <person name="Horikawa D."/>
            <person name="Ishino K."/>
            <person name="Komine S."/>
            <person name="Tomita M."/>
            <person name="Blaxter M."/>
            <person name="Arakawa K."/>
        </authorList>
    </citation>
    <scope>NUCLEOTIDE SEQUENCE [LARGE SCALE GENOMIC DNA]</scope>
    <source>
        <strain evidence="7">Z151</strain>
    </source>
</reference>
<dbReference type="Proteomes" id="UP000192578">
    <property type="component" value="Unassembled WGS sequence"/>
</dbReference>
<organism evidence="6 7">
    <name type="scientific">Hypsibius exemplaris</name>
    <name type="common">Freshwater tardigrade</name>
    <dbReference type="NCBI Taxonomy" id="2072580"/>
    <lineage>
        <taxon>Eukaryota</taxon>
        <taxon>Metazoa</taxon>
        <taxon>Ecdysozoa</taxon>
        <taxon>Tardigrada</taxon>
        <taxon>Eutardigrada</taxon>
        <taxon>Parachela</taxon>
        <taxon>Hypsibioidea</taxon>
        <taxon>Hypsibiidae</taxon>
        <taxon>Hypsibius</taxon>
    </lineage>
</organism>
<feature type="domain" description="IRG-type G" evidence="5">
    <location>
        <begin position="51"/>
        <end position="101"/>
    </location>
</feature>
<gene>
    <name evidence="6" type="ORF">BV898_00913</name>
</gene>
<comment type="similarity">
    <text evidence="1">Belongs to the TRAFAC class dynamin-like GTPase superfamily. IRG family.</text>
</comment>
<keyword evidence="4" id="KW-0342">GTP-binding</keyword>
<evidence type="ECO:0000256" key="1">
    <source>
        <dbReference type="ARBA" id="ARBA00005429"/>
    </source>
</evidence>
<evidence type="ECO:0000256" key="2">
    <source>
        <dbReference type="ARBA" id="ARBA00022741"/>
    </source>
</evidence>
<dbReference type="InterPro" id="IPR030385">
    <property type="entry name" value="G_IRG_dom"/>
</dbReference>
<dbReference type="PANTHER" id="PTHR32341">
    <property type="entry name" value="INTERFERON-INDUCIBLE GTPASE"/>
    <property type="match status" value="1"/>
</dbReference>
<protein>
    <recommendedName>
        <fullName evidence="5">IRG-type G domain-containing protein</fullName>
    </recommendedName>
</protein>